<evidence type="ECO:0000256" key="2">
    <source>
        <dbReference type="ARBA" id="ARBA00023015"/>
    </source>
</evidence>
<evidence type="ECO:0000256" key="3">
    <source>
        <dbReference type="ARBA" id="ARBA00023082"/>
    </source>
</evidence>
<comment type="caution">
    <text evidence="9">The sequence shown here is derived from an EMBL/GenBank/DDBJ whole genome shotgun (WGS) entry which is preliminary data.</text>
</comment>
<name>A0A255EFF7_9ACTN</name>
<evidence type="ECO:0000259" key="7">
    <source>
        <dbReference type="Pfam" id="PF04542"/>
    </source>
</evidence>
<feature type="domain" description="RNA polymerase sigma factor 70 region 4 type 2" evidence="8">
    <location>
        <begin position="137"/>
        <end position="187"/>
    </location>
</feature>
<dbReference type="InterPro" id="IPR013249">
    <property type="entry name" value="RNA_pol_sigma70_r4_t2"/>
</dbReference>
<dbReference type="RefSeq" id="WP_094454407.1">
    <property type="nucleotide sequence ID" value="NZ_NMVJ01000007.1"/>
</dbReference>
<keyword evidence="3" id="KW-0731">Sigma factor</keyword>
<dbReference type="InterPro" id="IPR014284">
    <property type="entry name" value="RNA_pol_sigma-70_dom"/>
</dbReference>
<feature type="domain" description="RNA polymerase sigma-70 region 2" evidence="7">
    <location>
        <begin position="35"/>
        <end position="101"/>
    </location>
</feature>
<evidence type="ECO:0000313" key="10">
    <source>
        <dbReference type="Proteomes" id="UP000216300"/>
    </source>
</evidence>
<evidence type="ECO:0000259" key="8">
    <source>
        <dbReference type="Pfam" id="PF08281"/>
    </source>
</evidence>
<dbReference type="SUPFAM" id="SSF88946">
    <property type="entry name" value="Sigma2 domain of RNA polymerase sigma factors"/>
    <property type="match status" value="1"/>
</dbReference>
<evidence type="ECO:0000256" key="5">
    <source>
        <dbReference type="ARBA" id="ARBA00023163"/>
    </source>
</evidence>
<feature type="region of interest" description="Disordered" evidence="6">
    <location>
        <begin position="1"/>
        <end position="20"/>
    </location>
</feature>
<comment type="similarity">
    <text evidence="1">Belongs to the sigma-70 factor family. ECF subfamily.</text>
</comment>
<dbReference type="OrthoDB" id="9780326at2"/>
<dbReference type="Pfam" id="PF08281">
    <property type="entry name" value="Sigma70_r4_2"/>
    <property type="match status" value="1"/>
</dbReference>
<keyword evidence="10" id="KW-1185">Reference proteome</keyword>
<evidence type="ECO:0000256" key="6">
    <source>
        <dbReference type="SAM" id="MobiDB-lite"/>
    </source>
</evidence>
<dbReference type="InterPro" id="IPR013324">
    <property type="entry name" value="RNA_pol_sigma_r3/r4-like"/>
</dbReference>
<dbReference type="NCBIfam" id="TIGR02937">
    <property type="entry name" value="sigma70-ECF"/>
    <property type="match status" value="1"/>
</dbReference>
<dbReference type="GO" id="GO:0016987">
    <property type="term" value="F:sigma factor activity"/>
    <property type="evidence" value="ECO:0007669"/>
    <property type="project" value="UniProtKB-KW"/>
</dbReference>
<organism evidence="9 10">
    <name type="scientific">Parenemella sanctibonifatiensis</name>
    <dbReference type="NCBI Taxonomy" id="2016505"/>
    <lineage>
        <taxon>Bacteria</taxon>
        <taxon>Bacillati</taxon>
        <taxon>Actinomycetota</taxon>
        <taxon>Actinomycetes</taxon>
        <taxon>Propionibacteriales</taxon>
        <taxon>Propionibacteriaceae</taxon>
        <taxon>Parenemella</taxon>
    </lineage>
</organism>
<dbReference type="CDD" id="cd06171">
    <property type="entry name" value="Sigma70_r4"/>
    <property type="match status" value="1"/>
</dbReference>
<keyword evidence="2" id="KW-0805">Transcription regulation</keyword>
<dbReference type="Pfam" id="PF04542">
    <property type="entry name" value="Sigma70_r2"/>
    <property type="match status" value="1"/>
</dbReference>
<dbReference type="InterPro" id="IPR013325">
    <property type="entry name" value="RNA_pol_sigma_r2"/>
</dbReference>
<dbReference type="GO" id="GO:0006352">
    <property type="term" value="P:DNA-templated transcription initiation"/>
    <property type="evidence" value="ECO:0007669"/>
    <property type="project" value="InterPro"/>
</dbReference>
<sequence>MTPDVTEPDRTDDPRDDKTLLSDHVAGDERAFGILAARHQQRMWNVALRTTRNPEDASDALQEAMISAFRRASTFRGDAMVTTWLHRIVVNACLDRLRRNKVRRSEPLPENEDRSLRLAIEDHSEDHLEQRELRSVIADALDQINPDQRAAIVLIDMEGYSVEEAAEMLGCAPGTIKSRCSRGRARLQPLLTPLRG</sequence>
<evidence type="ECO:0000313" key="9">
    <source>
        <dbReference type="EMBL" id="OYN90269.1"/>
    </source>
</evidence>
<dbReference type="Proteomes" id="UP000216300">
    <property type="component" value="Unassembled WGS sequence"/>
</dbReference>
<proteinExistence type="inferred from homology"/>
<dbReference type="Gene3D" id="1.10.10.10">
    <property type="entry name" value="Winged helix-like DNA-binding domain superfamily/Winged helix DNA-binding domain"/>
    <property type="match status" value="1"/>
</dbReference>
<gene>
    <name evidence="9" type="ORF">CGZ91_08890</name>
</gene>
<dbReference type="InterPro" id="IPR036388">
    <property type="entry name" value="WH-like_DNA-bd_sf"/>
</dbReference>
<dbReference type="PANTHER" id="PTHR43133:SF50">
    <property type="entry name" value="ECF RNA POLYMERASE SIGMA FACTOR SIGM"/>
    <property type="match status" value="1"/>
</dbReference>
<dbReference type="SUPFAM" id="SSF88659">
    <property type="entry name" value="Sigma3 and sigma4 domains of RNA polymerase sigma factors"/>
    <property type="match status" value="1"/>
</dbReference>
<evidence type="ECO:0000256" key="1">
    <source>
        <dbReference type="ARBA" id="ARBA00010641"/>
    </source>
</evidence>
<dbReference type="GO" id="GO:0003677">
    <property type="term" value="F:DNA binding"/>
    <property type="evidence" value="ECO:0007669"/>
    <property type="project" value="UniProtKB-KW"/>
</dbReference>
<evidence type="ECO:0000256" key="4">
    <source>
        <dbReference type="ARBA" id="ARBA00023125"/>
    </source>
</evidence>
<protein>
    <submittedName>
        <fullName evidence="9">RNA polymerase sigma factor SigM</fullName>
    </submittedName>
</protein>
<accession>A0A255EFF7</accession>
<dbReference type="NCBIfam" id="NF007225">
    <property type="entry name" value="PRK09643.1"/>
    <property type="match status" value="1"/>
</dbReference>
<keyword evidence="4" id="KW-0238">DNA-binding</keyword>
<dbReference type="Gene3D" id="1.10.1740.10">
    <property type="match status" value="1"/>
</dbReference>
<dbReference type="InterPro" id="IPR039425">
    <property type="entry name" value="RNA_pol_sigma-70-like"/>
</dbReference>
<reference evidence="9 10" key="1">
    <citation type="submission" date="2017-07" db="EMBL/GenBank/DDBJ databases">
        <title>Draft whole genome sequences of clinical Proprionibacteriaceae strains.</title>
        <authorList>
            <person name="Bernier A.-M."/>
            <person name="Bernard K."/>
            <person name="Domingo M.-C."/>
        </authorList>
    </citation>
    <scope>NUCLEOTIDE SEQUENCE [LARGE SCALE GENOMIC DNA]</scope>
    <source>
        <strain evidence="9 10">NML 150081</strain>
    </source>
</reference>
<dbReference type="InterPro" id="IPR007627">
    <property type="entry name" value="RNA_pol_sigma70_r2"/>
</dbReference>
<dbReference type="PANTHER" id="PTHR43133">
    <property type="entry name" value="RNA POLYMERASE ECF-TYPE SIGMA FACTO"/>
    <property type="match status" value="1"/>
</dbReference>
<dbReference type="EMBL" id="NMVJ01000007">
    <property type="protein sequence ID" value="OYN90269.1"/>
    <property type="molecule type" value="Genomic_DNA"/>
</dbReference>
<keyword evidence="5" id="KW-0804">Transcription</keyword>
<feature type="compositionally biased region" description="Basic and acidic residues" evidence="6">
    <location>
        <begin position="7"/>
        <end position="20"/>
    </location>
</feature>
<dbReference type="AlphaFoldDB" id="A0A255EFF7"/>